<accession>A0A176VXB5</accession>
<dbReference type="EMBL" id="LVLJ01002438">
    <property type="protein sequence ID" value="OAE24981.1"/>
    <property type="molecule type" value="Genomic_DNA"/>
</dbReference>
<evidence type="ECO:0000313" key="3">
    <source>
        <dbReference type="Proteomes" id="UP000077202"/>
    </source>
</evidence>
<organism evidence="2 3">
    <name type="scientific">Marchantia polymorpha subsp. ruderalis</name>
    <dbReference type="NCBI Taxonomy" id="1480154"/>
    <lineage>
        <taxon>Eukaryota</taxon>
        <taxon>Viridiplantae</taxon>
        <taxon>Streptophyta</taxon>
        <taxon>Embryophyta</taxon>
        <taxon>Marchantiophyta</taxon>
        <taxon>Marchantiopsida</taxon>
        <taxon>Marchantiidae</taxon>
        <taxon>Marchantiales</taxon>
        <taxon>Marchantiaceae</taxon>
        <taxon>Marchantia</taxon>
    </lineage>
</organism>
<evidence type="ECO:0000313" key="2">
    <source>
        <dbReference type="EMBL" id="OAE24981.1"/>
    </source>
</evidence>
<keyword evidence="3" id="KW-1185">Reference proteome</keyword>
<comment type="caution">
    <text evidence="2">The sequence shown here is derived from an EMBL/GenBank/DDBJ whole genome shotgun (WGS) entry which is preliminary data.</text>
</comment>
<reference evidence="2" key="1">
    <citation type="submission" date="2016-03" db="EMBL/GenBank/DDBJ databases">
        <title>Mechanisms controlling the formation of the plant cell surface in tip-growing cells are functionally conserved among land plants.</title>
        <authorList>
            <person name="Honkanen S."/>
            <person name="Jones V.A."/>
            <person name="Morieri G."/>
            <person name="Champion C."/>
            <person name="Hetherington A.J."/>
            <person name="Kelly S."/>
            <person name="Saint-Marcoux D."/>
            <person name="Proust H."/>
            <person name="Prescott H."/>
            <person name="Dolan L."/>
        </authorList>
    </citation>
    <scope>NUCLEOTIDE SEQUENCE [LARGE SCALE GENOMIC DNA]</scope>
    <source>
        <tissue evidence="2">Whole gametophyte</tissue>
    </source>
</reference>
<sequence length="91" mass="9558">MSGCCGYLPRGWAARPRARRSGRQQQRLQPFGTGKVNHGDGAETRDAIGRTFDGATNGDGWSSLAVGRLSTARAATASVPSRWALGGNPSQ</sequence>
<proteinExistence type="predicted"/>
<gene>
    <name evidence="2" type="ORF">AXG93_3856s1100</name>
</gene>
<evidence type="ECO:0000256" key="1">
    <source>
        <dbReference type="SAM" id="MobiDB-lite"/>
    </source>
</evidence>
<feature type="compositionally biased region" description="Basic and acidic residues" evidence="1">
    <location>
        <begin position="37"/>
        <end position="48"/>
    </location>
</feature>
<dbReference type="AlphaFoldDB" id="A0A176VXB5"/>
<feature type="region of interest" description="Disordered" evidence="1">
    <location>
        <begin position="13"/>
        <end position="60"/>
    </location>
</feature>
<dbReference type="Proteomes" id="UP000077202">
    <property type="component" value="Unassembled WGS sequence"/>
</dbReference>
<name>A0A176VXB5_MARPO</name>
<protein>
    <submittedName>
        <fullName evidence="2">Uncharacterized protein</fullName>
    </submittedName>
</protein>